<evidence type="ECO:0000313" key="3">
    <source>
        <dbReference type="Proteomes" id="UP000800038"/>
    </source>
</evidence>
<name>A0A6A5SNQ3_9PLEO</name>
<evidence type="ECO:0000313" key="2">
    <source>
        <dbReference type="EMBL" id="KAF1941432.1"/>
    </source>
</evidence>
<dbReference type="EMBL" id="ML976047">
    <property type="protein sequence ID" value="KAF1941432.1"/>
    <property type="molecule type" value="Genomic_DNA"/>
</dbReference>
<sequence>MSKRDFYPLFHTAWHASFKETTILQAFEATGLLPFNPQRVLQRFTAEASGNDSDLSRLSASDWMKIERLMRRVVTDQGDRQVKKLSQVLHTNSVQNALLKHKVHQLQEALKHEKKRRQQGKALPLQEPEEYHGGAVFWSPRKVKEARNQQALRTHEEEQQQHQKLVMG</sequence>
<feature type="region of interest" description="Disordered" evidence="1">
    <location>
        <begin position="144"/>
        <end position="168"/>
    </location>
</feature>
<organism evidence="2 3">
    <name type="scientific">Clathrospora elynae</name>
    <dbReference type="NCBI Taxonomy" id="706981"/>
    <lineage>
        <taxon>Eukaryota</taxon>
        <taxon>Fungi</taxon>
        <taxon>Dikarya</taxon>
        <taxon>Ascomycota</taxon>
        <taxon>Pezizomycotina</taxon>
        <taxon>Dothideomycetes</taxon>
        <taxon>Pleosporomycetidae</taxon>
        <taxon>Pleosporales</taxon>
        <taxon>Diademaceae</taxon>
        <taxon>Clathrospora</taxon>
    </lineage>
</organism>
<evidence type="ECO:0000256" key="1">
    <source>
        <dbReference type="SAM" id="MobiDB-lite"/>
    </source>
</evidence>
<proteinExistence type="predicted"/>
<keyword evidence="3" id="KW-1185">Reference proteome</keyword>
<protein>
    <submittedName>
        <fullName evidence="2">Uncharacterized protein</fullName>
    </submittedName>
</protein>
<gene>
    <name evidence="2" type="ORF">EJ02DRAFT_423005</name>
</gene>
<dbReference type="AlphaFoldDB" id="A0A6A5SNQ3"/>
<accession>A0A6A5SNQ3</accession>
<dbReference type="OrthoDB" id="3945463at2759"/>
<reference evidence="2" key="1">
    <citation type="journal article" date="2020" name="Stud. Mycol.">
        <title>101 Dothideomycetes genomes: a test case for predicting lifestyles and emergence of pathogens.</title>
        <authorList>
            <person name="Haridas S."/>
            <person name="Albert R."/>
            <person name="Binder M."/>
            <person name="Bloem J."/>
            <person name="Labutti K."/>
            <person name="Salamov A."/>
            <person name="Andreopoulos B."/>
            <person name="Baker S."/>
            <person name="Barry K."/>
            <person name="Bills G."/>
            <person name="Bluhm B."/>
            <person name="Cannon C."/>
            <person name="Castanera R."/>
            <person name="Culley D."/>
            <person name="Daum C."/>
            <person name="Ezra D."/>
            <person name="Gonzalez J."/>
            <person name="Henrissat B."/>
            <person name="Kuo A."/>
            <person name="Liang C."/>
            <person name="Lipzen A."/>
            <person name="Lutzoni F."/>
            <person name="Magnuson J."/>
            <person name="Mondo S."/>
            <person name="Nolan M."/>
            <person name="Ohm R."/>
            <person name="Pangilinan J."/>
            <person name="Park H.-J."/>
            <person name="Ramirez L."/>
            <person name="Alfaro M."/>
            <person name="Sun H."/>
            <person name="Tritt A."/>
            <person name="Yoshinaga Y."/>
            <person name="Zwiers L.-H."/>
            <person name="Turgeon B."/>
            <person name="Goodwin S."/>
            <person name="Spatafora J."/>
            <person name="Crous P."/>
            <person name="Grigoriev I."/>
        </authorList>
    </citation>
    <scope>NUCLEOTIDE SEQUENCE</scope>
    <source>
        <strain evidence="2">CBS 161.51</strain>
    </source>
</reference>
<dbReference type="Proteomes" id="UP000800038">
    <property type="component" value="Unassembled WGS sequence"/>
</dbReference>
<feature type="compositionally biased region" description="Basic and acidic residues" evidence="1">
    <location>
        <begin position="144"/>
        <end position="161"/>
    </location>
</feature>